<evidence type="ECO:0000256" key="1">
    <source>
        <dbReference type="ARBA" id="ARBA00008791"/>
    </source>
</evidence>
<feature type="domain" description="UspA" evidence="2">
    <location>
        <begin position="1"/>
        <end position="145"/>
    </location>
</feature>
<sequence length="145" mass="16433">MLRKILFPTDFSEHSVKVKKELKKLAGCAKELIILNVLDNRIFPYLDTIGDIEIQNLNLMDSLSKIAENNLIKWKAEFEKAGFKKVRIMMKEGVPFNVILETAEQKKVTSIFLGHQGVNAVERMLLGSTAEKVARKSHIPVVLVK</sequence>
<gene>
    <name evidence="3" type="ORF">MNBD_IGNAVI01-2615</name>
</gene>
<dbReference type="Gene3D" id="3.40.50.620">
    <property type="entry name" value="HUPs"/>
    <property type="match status" value="1"/>
</dbReference>
<dbReference type="EMBL" id="UOGD01000270">
    <property type="protein sequence ID" value="VAX24218.1"/>
    <property type="molecule type" value="Genomic_DNA"/>
</dbReference>
<dbReference type="PRINTS" id="PR01438">
    <property type="entry name" value="UNVRSLSTRESS"/>
</dbReference>
<dbReference type="InterPro" id="IPR006015">
    <property type="entry name" value="Universal_stress_UspA"/>
</dbReference>
<dbReference type="Pfam" id="PF00582">
    <property type="entry name" value="Usp"/>
    <property type="match status" value="1"/>
</dbReference>
<dbReference type="SUPFAM" id="SSF52402">
    <property type="entry name" value="Adenine nucleotide alpha hydrolases-like"/>
    <property type="match status" value="1"/>
</dbReference>
<dbReference type="PANTHER" id="PTHR46268">
    <property type="entry name" value="STRESS RESPONSE PROTEIN NHAX"/>
    <property type="match status" value="1"/>
</dbReference>
<dbReference type="AlphaFoldDB" id="A0A3B1CJV6"/>
<evidence type="ECO:0000313" key="3">
    <source>
        <dbReference type="EMBL" id="VAX24218.1"/>
    </source>
</evidence>
<name>A0A3B1CJV6_9ZZZZ</name>
<dbReference type="InterPro" id="IPR006016">
    <property type="entry name" value="UspA"/>
</dbReference>
<reference evidence="3" key="1">
    <citation type="submission" date="2018-06" db="EMBL/GenBank/DDBJ databases">
        <authorList>
            <person name="Zhirakovskaya E."/>
        </authorList>
    </citation>
    <scope>NUCLEOTIDE SEQUENCE</scope>
</reference>
<proteinExistence type="inferred from homology"/>
<organism evidence="3">
    <name type="scientific">hydrothermal vent metagenome</name>
    <dbReference type="NCBI Taxonomy" id="652676"/>
    <lineage>
        <taxon>unclassified sequences</taxon>
        <taxon>metagenomes</taxon>
        <taxon>ecological metagenomes</taxon>
    </lineage>
</organism>
<dbReference type="PANTHER" id="PTHR46268:SF6">
    <property type="entry name" value="UNIVERSAL STRESS PROTEIN UP12"/>
    <property type="match status" value="1"/>
</dbReference>
<dbReference type="CDD" id="cd00293">
    <property type="entry name" value="USP-like"/>
    <property type="match status" value="1"/>
</dbReference>
<accession>A0A3B1CJV6</accession>
<protein>
    <submittedName>
        <fullName evidence="3">Universal stress protein family</fullName>
    </submittedName>
</protein>
<comment type="similarity">
    <text evidence="1">Belongs to the universal stress protein A family.</text>
</comment>
<dbReference type="InterPro" id="IPR014729">
    <property type="entry name" value="Rossmann-like_a/b/a_fold"/>
</dbReference>
<evidence type="ECO:0000259" key="2">
    <source>
        <dbReference type="Pfam" id="PF00582"/>
    </source>
</evidence>